<reference evidence="3" key="1">
    <citation type="submission" date="2019-10" db="EMBL/GenBank/DDBJ databases">
        <authorList>
            <consortium name="DOE Joint Genome Institute"/>
            <person name="Kuo A."/>
            <person name="Miyauchi S."/>
            <person name="Kiss E."/>
            <person name="Drula E."/>
            <person name="Kohler A."/>
            <person name="Sanchez-Garcia M."/>
            <person name="Andreopoulos B."/>
            <person name="Barry K.W."/>
            <person name="Bonito G."/>
            <person name="Buee M."/>
            <person name="Carver A."/>
            <person name="Chen C."/>
            <person name="Cichocki N."/>
            <person name="Clum A."/>
            <person name="Culley D."/>
            <person name="Crous P.W."/>
            <person name="Fauchery L."/>
            <person name="Girlanda M."/>
            <person name="Hayes R."/>
            <person name="Keri Z."/>
            <person name="LaButti K."/>
            <person name="Lipzen A."/>
            <person name="Lombard V."/>
            <person name="Magnuson J."/>
            <person name="Maillard F."/>
            <person name="Morin E."/>
            <person name="Murat C."/>
            <person name="Nolan M."/>
            <person name="Ohm R."/>
            <person name="Pangilinan J."/>
            <person name="Pereira M."/>
            <person name="Perotto S."/>
            <person name="Peter M."/>
            <person name="Riley R."/>
            <person name="Sitrit Y."/>
            <person name="Stielow B."/>
            <person name="Szollosi G."/>
            <person name="Zifcakova L."/>
            <person name="Stursova M."/>
            <person name="Spatafora J.W."/>
            <person name="Tedersoo L."/>
            <person name="Vaario L.-M."/>
            <person name="Yamada A."/>
            <person name="Yan M."/>
            <person name="Wang P."/>
            <person name="Xu J."/>
            <person name="Bruns T."/>
            <person name="Baldrian P."/>
            <person name="Vilgalys R."/>
            <person name="Henrissat B."/>
            <person name="Grigoriev I.V."/>
            <person name="Hibbett D."/>
            <person name="Nagy L.G."/>
            <person name="Martin F.M."/>
        </authorList>
    </citation>
    <scope>NUCLEOTIDE SEQUENCE</scope>
    <source>
        <strain evidence="3">Prilba</strain>
    </source>
</reference>
<evidence type="ECO:0000313" key="3">
    <source>
        <dbReference type="EMBL" id="KAF8483820.1"/>
    </source>
</evidence>
<feature type="compositionally biased region" description="Basic residues" evidence="1">
    <location>
        <begin position="116"/>
        <end position="125"/>
    </location>
</feature>
<feature type="region of interest" description="Disordered" evidence="1">
    <location>
        <begin position="96"/>
        <end position="137"/>
    </location>
</feature>
<gene>
    <name evidence="3" type="ORF">DFH94DRAFT_690282</name>
</gene>
<feature type="compositionally biased region" description="Low complexity" evidence="1">
    <location>
        <begin position="13"/>
        <end position="34"/>
    </location>
</feature>
<protein>
    <submittedName>
        <fullName evidence="3">Uncharacterized protein</fullName>
    </submittedName>
</protein>
<reference evidence="3" key="2">
    <citation type="journal article" date="2020" name="Nat. Commun.">
        <title>Large-scale genome sequencing of mycorrhizal fungi provides insights into the early evolution of symbiotic traits.</title>
        <authorList>
            <person name="Miyauchi S."/>
            <person name="Kiss E."/>
            <person name="Kuo A."/>
            <person name="Drula E."/>
            <person name="Kohler A."/>
            <person name="Sanchez-Garcia M."/>
            <person name="Morin E."/>
            <person name="Andreopoulos B."/>
            <person name="Barry K.W."/>
            <person name="Bonito G."/>
            <person name="Buee M."/>
            <person name="Carver A."/>
            <person name="Chen C."/>
            <person name="Cichocki N."/>
            <person name="Clum A."/>
            <person name="Culley D."/>
            <person name="Crous P.W."/>
            <person name="Fauchery L."/>
            <person name="Girlanda M."/>
            <person name="Hayes R.D."/>
            <person name="Keri Z."/>
            <person name="LaButti K."/>
            <person name="Lipzen A."/>
            <person name="Lombard V."/>
            <person name="Magnuson J."/>
            <person name="Maillard F."/>
            <person name="Murat C."/>
            <person name="Nolan M."/>
            <person name="Ohm R.A."/>
            <person name="Pangilinan J."/>
            <person name="Pereira M.F."/>
            <person name="Perotto S."/>
            <person name="Peter M."/>
            <person name="Pfister S."/>
            <person name="Riley R."/>
            <person name="Sitrit Y."/>
            <person name="Stielow J.B."/>
            <person name="Szollosi G."/>
            <person name="Zifcakova L."/>
            <person name="Stursova M."/>
            <person name="Spatafora J.W."/>
            <person name="Tedersoo L."/>
            <person name="Vaario L.M."/>
            <person name="Yamada A."/>
            <person name="Yan M."/>
            <person name="Wang P."/>
            <person name="Xu J."/>
            <person name="Bruns T."/>
            <person name="Baldrian P."/>
            <person name="Vilgalys R."/>
            <person name="Dunand C."/>
            <person name="Henrissat B."/>
            <person name="Grigoriev I.V."/>
            <person name="Hibbett D."/>
            <person name="Nagy L.G."/>
            <person name="Martin F.M."/>
        </authorList>
    </citation>
    <scope>NUCLEOTIDE SEQUENCE</scope>
    <source>
        <strain evidence="3">Prilba</strain>
    </source>
</reference>
<evidence type="ECO:0000256" key="2">
    <source>
        <dbReference type="SAM" id="Phobius"/>
    </source>
</evidence>
<feature type="region of interest" description="Disordered" evidence="1">
    <location>
        <begin position="1"/>
        <end position="40"/>
    </location>
</feature>
<evidence type="ECO:0000313" key="4">
    <source>
        <dbReference type="Proteomes" id="UP000759537"/>
    </source>
</evidence>
<keyword evidence="2" id="KW-1133">Transmembrane helix</keyword>
<organism evidence="3 4">
    <name type="scientific">Russula ochroleuca</name>
    <dbReference type="NCBI Taxonomy" id="152965"/>
    <lineage>
        <taxon>Eukaryota</taxon>
        <taxon>Fungi</taxon>
        <taxon>Dikarya</taxon>
        <taxon>Basidiomycota</taxon>
        <taxon>Agaricomycotina</taxon>
        <taxon>Agaricomycetes</taxon>
        <taxon>Russulales</taxon>
        <taxon>Russulaceae</taxon>
        <taxon>Russula</taxon>
    </lineage>
</organism>
<dbReference type="Proteomes" id="UP000759537">
    <property type="component" value="Unassembled WGS sequence"/>
</dbReference>
<keyword evidence="2" id="KW-0472">Membrane</keyword>
<evidence type="ECO:0000256" key="1">
    <source>
        <dbReference type="SAM" id="MobiDB-lite"/>
    </source>
</evidence>
<dbReference type="EMBL" id="WHVB01000004">
    <property type="protein sequence ID" value="KAF8483820.1"/>
    <property type="molecule type" value="Genomic_DNA"/>
</dbReference>
<sequence length="288" mass="31127">MSFPPGPISGNGTTSAISASTDTDSSAPTSANTPQSGSVLTGGASPPLIVGFISVGAFAIAIICICAWSRFVGRRSVLPDSIVRWYYRFMPASFRRGGRSERGEEGEGEEEQLRWGRGRRRRRRGRGGERAGTSVDLGGKTKPEMFDAWISRRRRSVDIFKKWEAESVPFSATLFTKAGAVAVETAAACVAAVADEVSSRAGGDSVEEEDGEEKLRLPVCEGTGTGMGTGSRSTLQVAVLLQMPSPRHAEAQNHIRRELLGHRGELAIGLIEVPWMREQHYSRERTTS</sequence>
<accession>A0A9P5N1E0</accession>
<feature type="transmembrane region" description="Helical" evidence="2">
    <location>
        <begin position="48"/>
        <end position="68"/>
    </location>
</feature>
<dbReference type="AlphaFoldDB" id="A0A9P5N1E0"/>
<dbReference type="OrthoDB" id="2972750at2759"/>
<keyword evidence="2" id="KW-0812">Transmembrane</keyword>
<keyword evidence="4" id="KW-1185">Reference proteome</keyword>
<name>A0A9P5N1E0_9AGAM</name>
<comment type="caution">
    <text evidence="3">The sequence shown here is derived from an EMBL/GenBank/DDBJ whole genome shotgun (WGS) entry which is preliminary data.</text>
</comment>
<proteinExistence type="predicted"/>